<feature type="domain" description="HMA" evidence="2">
    <location>
        <begin position="91"/>
        <end position="131"/>
    </location>
</feature>
<comment type="caution">
    <text evidence="3">The sequence shown here is derived from an EMBL/GenBank/DDBJ whole genome shotgun (WGS) entry which is preliminary data.</text>
</comment>
<evidence type="ECO:0000313" key="3">
    <source>
        <dbReference type="EMBL" id="KAL2649314.1"/>
    </source>
</evidence>
<dbReference type="Proteomes" id="UP001605036">
    <property type="component" value="Unassembled WGS sequence"/>
</dbReference>
<protein>
    <recommendedName>
        <fullName evidence="2">HMA domain-containing protein</fullName>
    </recommendedName>
</protein>
<dbReference type="InterPro" id="IPR036163">
    <property type="entry name" value="HMA_dom_sf"/>
</dbReference>
<dbReference type="InterPro" id="IPR006121">
    <property type="entry name" value="HMA_dom"/>
</dbReference>
<name>A0ABD1ZGC6_9MARC</name>
<organism evidence="3 4">
    <name type="scientific">Riccia fluitans</name>
    <dbReference type="NCBI Taxonomy" id="41844"/>
    <lineage>
        <taxon>Eukaryota</taxon>
        <taxon>Viridiplantae</taxon>
        <taxon>Streptophyta</taxon>
        <taxon>Embryophyta</taxon>
        <taxon>Marchantiophyta</taxon>
        <taxon>Marchantiopsida</taxon>
        <taxon>Marchantiidae</taxon>
        <taxon>Marchantiales</taxon>
        <taxon>Ricciaceae</taxon>
        <taxon>Riccia</taxon>
    </lineage>
</organism>
<keyword evidence="1" id="KW-0479">Metal-binding</keyword>
<dbReference type="PANTHER" id="PTHR22814:SF336">
    <property type="entry name" value="HEAVY METAL-ASSOCIATED ISOPRENYLATED PLANT PROTEIN 23"/>
    <property type="match status" value="1"/>
</dbReference>
<dbReference type="PANTHER" id="PTHR22814">
    <property type="entry name" value="COPPER TRANSPORT PROTEIN ATOX1-RELATED"/>
    <property type="match status" value="1"/>
</dbReference>
<dbReference type="GO" id="GO:0046872">
    <property type="term" value="F:metal ion binding"/>
    <property type="evidence" value="ECO:0007669"/>
    <property type="project" value="UniProtKB-KW"/>
</dbReference>
<accession>A0ABD1ZGC6</accession>
<dbReference type="EMBL" id="JBHFFA010000001">
    <property type="protein sequence ID" value="KAL2649314.1"/>
    <property type="molecule type" value="Genomic_DNA"/>
</dbReference>
<keyword evidence="4" id="KW-1185">Reference proteome</keyword>
<dbReference type="SUPFAM" id="SSF55008">
    <property type="entry name" value="HMA, heavy metal-associated domain"/>
    <property type="match status" value="1"/>
</dbReference>
<evidence type="ECO:0000256" key="1">
    <source>
        <dbReference type="ARBA" id="ARBA00022723"/>
    </source>
</evidence>
<evidence type="ECO:0000313" key="4">
    <source>
        <dbReference type="Proteomes" id="UP001605036"/>
    </source>
</evidence>
<sequence>MTESTFRRNEYQRQRALELSSLSESLRMMSTQDLFYGKNEQIFLTKKGIKGIPPRPELVLSSLPFYPDVDENDGKDQKDDKKKQDPDVVLYVPMCCGDCEERVKIPLSEMEGVKSVDCNWYKRRVIVSGKALNALPILLKCREIFRKSAMWKDD</sequence>
<reference evidence="3 4" key="1">
    <citation type="submission" date="2024-09" db="EMBL/GenBank/DDBJ databases">
        <title>Chromosome-scale assembly of Riccia fluitans.</title>
        <authorList>
            <person name="Paukszto L."/>
            <person name="Sawicki J."/>
            <person name="Karawczyk K."/>
            <person name="Piernik-Szablinska J."/>
            <person name="Szczecinska M."/>
            <person name="Mazdziarz M."/>
        </authorList>
    </citation>
    <scope>NUCLEOTIDE SEQUENCE [LARGE SCALE GENOMIC DNA]</scope>
    <source>
        <strain evidence="3">Rf_01</strain>
        <tissue evidence="3">Aerial parts of the thallus</tissue>
    </source>
</reference>
<dbReference type="CDD" id="cd00371">
    <property type="entry name" value="HMA"/>
    <property type="match status" value="1"/>
</dbReference>
<evidence type="ECO:0000259" key="2">
    <source>
        <dbReference type="Pfam" id="PF00403"/>
    </source>
</evidence>
<proteinExistence type="predicted"/>
<gene>
    <name evidence="3" type="ORF">R1flu_017442</name>
</gene>
<dbReference type="Pfam" id="PF00403">
    <property type="entry name" value="HMA"/>
    <property type="match status" value="1"/>
</dbReference>
<dbReference type="Gene3D" id="3.30.70.100">
    <property type="match status" value="1"/>
</dbReference>
<dbReference type="AlphaFoldDB" id="A0ABD1ZGC6"/>